<dbReference type="PANTHER" id="PTHR42985">
    <property type="entry name" value="SODIUM-COUPLED MONOCARBOXYLATE TRANSPORTER"/>
    <property type="match status" value="1"/>
</dbReference>
<feature type="transmembrane region" description="Helical" evidence="15">
    <location>
        <begin position="91"/>
        <end position="115"/>
    </location>
</feature>
<dbReference type="PROSITE" id="PS00456">
    <property type="entry name" value="NA_SOLUT_SYMP_1"/>
    <property type="match status" value="1"/>
</dbReference>
<keyword evidence="10" id="KW-0325">Glycoprotein</keyword>
<keyword evidence="4" id="KW-1003">Cell membrane</keyword>
<keyword evidence="7" id="KW-0915">Sodium</keyword>
<evidence type="ECO:0000256" key="10">
    <source>
        <dbReference type="ARBA" id="ARBA00023180"/>
    </source>
</evidence>
<name>A0ABQ9FKU0_TEGGR</name>
<evidence type="ECO:0000256" key="9">
    <source>
        <dbReference type="ARBA" id="ARBA00023136"/>
    </source>
</evidence>
<dbReference type="Gene3D" id="1.20.1730.10">
    <property type="entry name" value="Sodium/glucose cotransporter"/>
    <property type="match status" value="2"/>
</dbReference>
<keyword evidence="8" id="KW-0406">Ion transport</keyword>
<dbReference type="NCBIfam" id="TIGR00813">
    <property type="entry name" value="sss"/>
    <property type="match status" value="1"/>
</dbReference>
<dbReference type="InterPro" id="IPR038377">
    <property type="entry name" value="Na/Glc_symporter_sf"/>
</dbReference>
<evidence type="ECO:0000256" key="5">
    <source>
        <dbReference type="ARBA" id="ARBA00022692"/>
    </source>
</evidence>
<feature type="transmembrane region" description="Helical" evidence="15">
    <location>
        <begin position="326"/>
        <end position="344"/>
    </location>
</feature>
<gene>
    <name evidence="16" type="ORF">KUTeg_002994</name>
</gene>
<proteinExistence type="inferred from homology"/>
<comment type="catalytic activity">
    <reaction evidence="12">
        <text>iodide(out) + 2 Na(+)(out) = iodide(in) + 2 Na(+)(in)</text>
        <dbReference type="Rhea" id="RHEA:71207"/>
        <dbReference type="ChEBI" id="CHEBI:16382"/>
        <dbReference type="ChEBI" id="CHEBI:29101"/>
    </reaction>
</comment>
<keyword evidence="6 15" id="KW-1133">Transmembrane helix</keyword>
<comment type="similarity">
    <text evidence="2 13">Belongs to the sodium:solute symporter (SSF) (TC 2.A.21) family.</text>
</comment>
<protein>
    <submittedName>
        <fullName evidence="16">Uncharacterized protein</fullName>
    </submittedName>
</protein>
<evidence type="ECO:0000256" key="13">
    <source>
        <dbReference type="RuleBase" id="RU362091"/>
    </source>
</evidence>
<evidence type="ECO:0000256" key="8">
    <source>
        <dbReference type="ARBA" id="ARBA00023065"/>
    </source>
</evidence>
<dbReference type="InterPro" id="IPR051163">
    <property type="entry name" value="Sodium:Solute_Symporter_SSF"/>
</dbReference>
<feature type="compositionally biased region" description="Basic and acidic residues" evidence="14">
    <location>
        <begin position="538"/>
        <end position="555"/>
    </location>
</feature>
<keyword evidence="9 15" id="KW-0472">Membrane</keyword>
<keyword evidence="11" id="KW-0739">Sodium transport</keyword>
<evidence type="ECO:0000256" key="3">
    <source>
        <dbReference type="ARBA" id="ARBA00022448"/>
    </source>
</evidence>
<keyword evidence="3" id="KW-0813">Transport</keyword>
<dbReference type="EMBL" id="JARBDR010000214">
    <property type="protein sequence ID" value="KAJ8317903.1"/>
    <property type="molecule type" value="Genomic_DNA"/>
</dbReference>
<comment type="caution">
    <text evidence="16">The sequence shown here is derived from an EMBL/GenBank/DDBJ whole genome shotgun (WGS) entry which is preliminary data.</text>
</comment>
<feature type="transmembrane region" description="Helical" evidence="15">
    <location>
        <begin position="22"/>
        <end position="40"/>
    </location>
</feature>
<dbReference type="InterPro" id="IPR018212">
    <property type="entry name" value="Na/solute_symporter_CS"/>
</dbReference>
<dbReference type="CDD" id="cd11492">
    <property type="entry name" value="SLC5sbd_NIS-SMVT"/>
    <property type="match status" value="1"/>
</dbReference>
<evidence type="ECO:0000256" key="7">
    <source>
        <dbReference type="ARBA" id="ARBA00023053"/>
    </source>
</evidence>
<organism evidence="16 17">
    <name type="scientific">Tegillarca granosa</name>
    <name type="common">Malaysian cockle</name>
    <name type="synonym">Anadara granosa</name>
    <dbReference type="NCBI Taxonomy" id="220873"/>
    <lineage>
        <taxon>Eukaryota</taxon>
        <taxon>Metazoa</taxon>
        <taxon>Spiralia</taxon>
        <taxon>Lophotrochozoa</taxon>
        <taxon>Mollusca</taxon>
        <taxon>Bivalvia</taxon>
        <taxon>Autobranchia</taxon>
        <taxon>Pteriomorphia</taxon>
        <taxon>Arcoida</taxon>
        <taxon>Arcoidea</taxon>
        <taxon>Arcidae</taxon>
        <taxon>Tegillarca</taxon>
    </lineage>
</organism>
<feature type="region of interest" description="Disordered" evidence="14">
    <location>
        <begin position="518"/>
        <end position="597"/>
    </location>
</feature>
<evidence type="ECO:0000256" key="11">
    <source>
        <dbReference type="ARBA" id="ARBA00023201"/>
    </source>
</evidence>
<evidence type="ECO:0000256" key="1">
    <source>
        <dbReference type="ARBA" id="ARBA00004651"/>
    </source>
</evidence>
<evidence type="ECO:0000256" key="2">
    <source>
        <dbReference type="ARBA" id="ARBA00006434"/>
    </source>
</evidence>
<evidence type="ECO:0000256" key="6">
    <source>
        <dbReference type="ARBA" id="ARBA00022989"/>
    </source>
</evidence>
<feature type="transmembrane region" description="Helical" evidence="15">
    <location>
        <begin position="457"/>
        <end position="481"/>
    </location>
</feature>
<accession>A0ABQ9FKU0</accession>
<feature type="transmembrane region" description="Helical" evidence="15">
    <location>
        <begin position="60"/>
        <end position="79"/>
    </location>
</feature>
<dbReference type="Pfam" id="PF00474">
    <property type="entry name" value="SSF"/>
    <property type="match status" value="1"/>
</dbReference>
<feature type="transmembrane region" description="Helical" evidence="15">
    <location>
        <begin position="248"/>
        <end position="266"/>
    </location>
</feature>
<evidence type="ECO:0000256" key="4">
    <source>
        <dbReference type="ARBA" id="ARBA00022475"/>
    </source>
</evidence>
<keyword evidence="5 15" id="KW-0812">Transmembrane</keyword>
<feature type="transmembrane region" description="Helical" evidence="15">
    <location>
        <begin position="350"/>
        <end position="374"/>
    </location>
</feature>
<evidence type="ECO:0000256" key="12">
    <source>
        <dbReference type="ARBA" id="ARBA00036099"/>
    </source>
</evidence>
<feature type="transmembrane region" description="Helical" evidence="15">
    <location>
        <begin position="169"/>
        <end position="186"/>
    </location>
</feature>
<dbReference type="InterPro" id="IPR001734">
    <property type="entry name" value="Na/solute_symporter"/>
</dbReference>
<evidence type="ECO:0000256" key="14">
    <source>
        <dbReference type="SAM" id="MobiDB-lite"/>
    </source>
</evidence>
<comment type="subcellular location">
    <subcellularLocation>
        <location evidence="1">Cell membrane</location>
        <topology evidence="1">Multi-pass membrane protein</topology>
    </subcellularLocation>
</comment>
<feature type="transmembrane region" description="Helical" evidence="15">
    <location>
        <begin position="136"/>
        <end position="157"/>
    </location>
</feature>
<sequence length="597" mass="66853">MERTYTYAFERNETLTFHAWDYVVWVFTLVASAAIGLYYAIKDRHRNDSKEFMLGGRKLYVFPVALSLVSSFISAVTLLGTPAEMYLYDTMFWWISGGFIISAIGAGHIFIPVFYRLGITSVFEYIEMRFGRAVRLVSSLVLLVWMFLYLAIVLYGPSLALHAVTGLDLWGSVVAVGLVCTFYTTLGGMKAVVWTDSLQVIFMFSGMIALLVAGSNKLGGFGEVWRIANENGRIRFFDFDPDPTARHSIWSVVIGGGFFWGCVYGVNQAQVQRAISLPSVRKMRYTISSGLNAIAAVIVKDFVKPYCWKHPTDFHETIFSKGIGNAMLYMIVSGLLCLIMAYVVSELGAILQLAYILFGVLGGPLLGVFTLGILFPWANKWGALVGHLTALALLLWIGLGTKFENVVVTPKSPVTIEGCRMNDSMTTHMTTLMSTISTTVQQEVTKSEPLALYKMSYMWYTALATLTNVVVGLIISFITGYTRPETLNPKLICPVFDELFPYLPEKIRKPLRFGVRHGQETNEETEPEKQKPIALDKNGIDNKAFHGEKQEKNEKISFSYDDDEKKQSVTEKQANGINGVQPDTEAEKNYWAYETRL</sequence>
<keyword evidence="17" id="KW-1185">Reference proteome</keyword>
<dbReference type="Proteomes" id="UP001217089">
    <property type="component" value="Unassembled WGS sequence"/>
</dbReference>
<dbReference type="PANTHER" id="PTHR42985:SF45">
    <property type="entry name" value="SODIUM_IODIDE COTRANSPORTER-LIKE"/>
    <property type="match status" value="1"/>
</dbReference>
<evidence type="ECO:0000313" key="17">
    <source>
        <dbReference type="Proteomes" id="UP001217089"/>
    </source>
</evidence>
<evidence type="ECO:0000256" key="15">
    <source>
        <dbReference type="SAM" id="Phobius"/>
    </source>
</evidence>
<evidence type="ECO:0000313" key="16">
    <source>
        <dbReference type="EMBL" id="KAJ8317903.1"/>
    </source>
</evidence>
<feature type="transmembrane region" description="Helical" evidence="15">
    <location>
        <begin position="381"/>
        <end position="399"/>
    </location>
</feature>
<dbReference type="PROSITE" id="PS50283">
    <property type="entry name" value="NA_SOLUT_SYMP_3"/>
    <property type="match status" value="2"/>
</dbReference>
<feature type="transmembrane region" description="Helical" evidence="15">
    <location>
        <begin position="198"/>
        <end position="215"/>
    </location>
</feature>
<reference evidence="16 17" key="1">
    <citation type="submission" date="2022-12" db="EMBL/GenBank/DDBJ databases">
        <title>Chromosome-level genome of Tegillarca granosa.</title>
        <authorList>
            <person name="Kim J."/>
        </authorList>
    </citation>
    <scope>NUCLEOTIDE SEQUENCE [LARGE SCALE GENOMIC DNA]</scope>
    <source>
        <strain evidence="16">Teg-2019</strain>
        <tissue evidence="16">Adductor muscle</tissue>
    </source>
</reference>